<sequence length="84" mass="9784">MLTFHFARTSYRKLQLLPELTHPAYLASRNSHHQSVGWHIPIDNRPCADKRKLPDDNAANNRTIRAQRSAFLHQCIPVLVFAFY</sequence>
<dbReference type="Proteomes" id="UP000349468">
    <property type="component" value="Unassembled WGS sequence"/>
</dbReference>
<dbReference type="EMBL" id="CABVIK010000013">
    <property type="protein sequence ID" value="VVP26078.1"/>
    <property type="molecule type" value="Genomic_DNA"/>
</dbReference>
<name>A0A5E7MMR6_PSEFL</name>
<evidence type="ECO:0000313" key="1">
    <source>
        <dbReference type="EMBL" id="VVP26078.1"/>
    </source>
</evidence>
<organism evidence="1 2">
    <name type="scientific">Pseudomonas fluorescens</name>
    <dbReference type="NCBI Taxonomy" id="294"/>
    <lineage>
        <taxon>Bacteria</taxon>
        <taxon>Pseudomonadati</taxon>
        <taxon>Pseudomonadota</taxon>
        <taxon>Gammaproteobacteria</taxon>
        <taxon>Pseudomonadales</taxon>
        <taxon>Pseudomonadaceae</taxon>
        <taxon>Pseudomonas</taxon>
    </lineage>
</organism>
<reference evidence="1 2" key="1">
    <citation type="submission" date="2019-09" db="EMBL/GenBank/DDBJ databases">
        <authorList>
            <person name="Chandra G."/>
            <person name="Truman W A."/>
        </authorList>
    </citation>
    <scope>NUCLEOTIDE SEQUENCE [LARGE SCALE GENOMIC DNA]</scope>
    <source>
        <strain evidence="1">PS870</strain>
    </source>
</reference>
<evidence type="ECO:0000313" key="2">
    <source>
        <dbReference type="Proteomes" id="UP000349468"/>
    </source>
</evidence>
<gene>
    <name evidence="1" type="ORF">PS870_04074</name>
</gene>
<accession>A0A5E7MMR6</accession>
<dbReference type="AlphaFoldDB" id="A0A5E7MMR6"/>
<proteinExistence type="predicted"/>
<protein>
    <submittedName>
        <fullName evidence="1">Uncharacterized protein</fullName>
    </submittedName>
</protein>